<dbReference type="InterPro" id="IPR036388">
    <property type="entry name" value="WH-like_DNA-bd_sf"/>
</dbReference>
<dbReference type="AlphaFoldDB" id="A0A2V1GXK4"/>
<name>A0A2V1GXK4_9GAMM</name>
<evidence type="ECO:0000313" key="3">
    <source>
        <dbReference type="EMBL" id="PVZ71516.1"/>
    </source>
</evidence>
<dbReference type="Proteomes" id="UP000244906">
    <property type="component" value="Unassembled WGS sequence"/>
</dbReference>
<dbReference type="RefSeq" id="WP_116685106.1">
    <property type="nucleotide sequence ID" value="NZ_CAWNYD010000001.1"/>
</dbReference>
<dbReference type="GO" id="GO:0032259">
    <property type="term" value="P:methylation"/>
    <property type="evidence" value="ECO:0007669"/>
    <property type="project" value="UniProtKB-KW"/>
</dbReference>
<dbReference type="PANTHER" id="PTHR42942">
    <property type="entry name" value="6-O-METHYLGUANINE DNA METHYLTRANSFERASE"/>
    <property type="match status" value="1"/>
</dbReference>
<evidence type="ECO:0000259" key="2">
    <source>
        <dbReference type="Pfam" id="PF01035"/>
    </source>
</evidence>
<keyword evidence="1" id="KW-0227">DNA damage</keyword>
<reference evidence="3 4" key="1">
    <citation type="submission" date="2018-04" db="EMBL/GenBank/DDBJ databases">
        <title>Thalassorhabdus spongiae gen. nov., sp. nov., isolated from a marine sponge in South-West Iceland.</title>
        <authorList>
            <person name="Knobloch S."/>
            <person name="Daussin A."/>
            <person name="Johannsson R."/>
            <person name="Marteinsson V.T."/>
        </authorList>
    </citation>
    <scope>NUCLEOTIDE SEQUENCE [LARGE SCALE GENOMIC DNA]</scope>
    <source>
        <strain evidence="3 4">Hp12</strain>
    </source>
</reference>
<dbReference type="InterPro" id="IPR052520">
    <property type="entry name" value="ATL_DNA_repair"/>
</dbReference>
<sequence>MTEEFHQAVLLTISDIPHGRVSSYGVIAGLAGFPGYARQVGRLLAQLPQGSSIPWHRVINGQGKISRPLDSEAFLRQKKRLQDEGISVNNGRISLKQYGWGR</sequence>
<comment type="caution">
    <text evidence="3">The sequence shown here is derived from an EMBL/GenBank/DDBJ whole genome shotgun (WGS) entry which is preliminary data.</text>
</comment>
<dbReference type="GO" id="GO:0006281">
    <property type="term" value="P:DNA repair"/>
    <property type="evidence" value="ECO:0007669"/>
    <property type="project" value="InterPro"/>
</dbReference>
<keyword evidence="3" id="KW-0808">Transferase</keyword>
<dbReference type="EMBL" id="QDDL01000001">
    <property type="protein sequence ID" value="PVZ71516.1"/>
    <property type="molecule type" value="Genomic_DNA"/>
</dbReference>
<proteinExistence type="predicted"/>
<dbReference type="CDD" id="cd06445">
    <property type="entry name" value="ATase"/>
    <property type="match status" value="1"/>
</dbReference>
<organism evidence="3 4">
    <name type="scientific">Pelagibaculum spongiae</name>
    <dbReference type="NCBI Taxonomy" id="2080658"/>
    <lineage>
        <taxon>Bacteria</taxon>
        <taxon>Pseudomonadati</taxon>
        <taxon>Pseudomonadota</taxon>
        <taxon>Gammaproteobacteria</taxon>
        <taxon>Oceanospirillales</taxon>
        <taxon>Pelagibaculum</taxon>
    </lineage>
</organism>
<dbReference type="GO" id="GO:0008168">
    <property type="term" value="F:methyltransferase activity"/>
    <property type="evidence" value="ECO:0007669"/>
    <property type="project" value="UniProtKB-KW"/>
</dbReference>
<gene>
    <name evidence="3" type="ORF">DC094_00240</name>
</gene>
<dbReference type="InterPro" id="IPR036217">
    <property type="entry name" value="MethylDNA_cys_MeTrfase_DNAb"/>
</dbReference>
<dbReference type="SUPFAM" id="SSF46767">
    <property type="entry name" value="Methylated DNA-protein cysteine methyltransferase, C-terminal domain"/>
    <property type="match status" value="1"/>
</dbReference>
<protein>
    <submittedName>
        <fullName evidence="3">Cysteine methyltransferase</fullName>
    </submittedName>
</protein>
<dbReference type="InterPro" id="IPR014048">
    <property type="entry name" value="MethylDNA_cys_MeTrfase_DNA-bd"/>
</dbReference>
<dbReference type="Pfam" id="PF01035">
    <property type="entry name" value="DNA_binding_1"/>
    <property type="match status" value="1"/>
</dbReference>
<evidence type="ECO:0000313" key="4">
    <source>
        <dbReference type="Proteomes" id="UP000244906"/>
    </source>
</evidence>
<feature type="domain" description="Methylated-DNA-[protein]-cysteine S-methyltransferase DNA binding" evidence="2">
    <location>
        <begin position="4"/>
        <end position="86"/>
    </location>
</feature>
<keyword evidence="4" id="KW-1185">Reference proteome</keyword>
<dbReference type="Gene3D" id="1.10.10.10">
    <property type="entry name" value="Winged helix-like DNA-binding domain superfamily/Winged helix DNA-binding domain"/>
    <property type="match status" value="1"/>
</dbReference>
<dbReference type="OrthoDB" id="9132167at2"/>
<dbReference type="PANTHER" id="PTHR42942:SF1">
    <property type="entry name" value="ALKYLTRANSFERASE-LIKE PROTEIN 1"/>
    <property type="match status" value="1"/>
</dbReference>
<accession>A0A2V1GXK4</accession>
<evidence type="ECO:0000256" key="1">
    <source>
        <dbReference type="ARBA" id="ARBA00022763"/>
    </source>
</evidence>
<keyword evidence="3" id="KW-0489">Methyltransferase</keyword>